<dbReference type="GeneID" id="55591806"/>
<evidence type="ECO:0000256" key="1">
    <source>
        <dbReference type="ARBA" id="ARBA00009387"/>
    </source>
</evidence>
<feature type="region of interest" description="Disordered" evidence="2">
    <location>
        <begin position="197"/>
        <end position="238"/>
    </location>
</feature>
<proteinExistence type="inferred from homology"/>
<evidence type="ECO:0000259" key="3">
    <source>
        <dbReference type="Pfam" id="PF01464"/>
    </source>
</evidence>
<dbReference type="Proteomes" id="UP000004659">
    <property type="component" value="Unassembled WGS sequence"/>
</dbReference>
<sequence length="238" mass="25200">MVPFLVLAQQCAPTVAPQTMAAIVQVESGFNPYAIGVVGGRLVRQPVSLDEAITTAQSLEAKGWNFSLGIAQVNRYNLPKYGSTYAQAFDPCKNLKMGSKILEDCYRRAIVKMPGQEQGALRAAFSCYYAGNFTGGFKTKPGSPSYVQKVVASADVTTKPIAVVPMIRKTPDAAAAVAAPVKKRQPADRNSVLVDLHPSSQSMPATGAANAPVRLKTEQPATTDAPPGKDNTDGVVVF</sequence>
<dbReference type="SUPFAM" id="SSF53955">
    <property type="entry name" value="Lysozyme-like"/>
    <property type="match status" value="1"/>
</dbReference>
<organism evidence="4">
    <name type="scientific">Brucella pinnipedialis M292/94/1</name>
    <dbReference type="NCBI Taxonomy" id="520462"/>
    <lineage>
        <taxon>Bacteria</taxon>
        <taxon>Pseudomonadati</taxon>
        <taxon>Pseudomonadota</taxon>
        <taxon>Alphaproteobacteria</taxon>
        <taxon>Hyphomicrobiales</taxon>
        <taxon>Brucellaceae</taxon>
        <taxon>Brucella/Ochrobactrum group</taxon>
        <taxon>Brucella</taxon>
    </lineage>
</organism>
<evidence type="ECO:0000256" key="2">
    <source>
        <dbReference type="SAM" id="MobiDB-lite"/>
    </source>
</evidence>
<accession>A0A0E1X8J5</accession>
<gene>
    <name evidence="4" type="ORF">BALG_02865</name>
</gene>
<dbReference type="CDD" id="cd16892">
    <property type="entry name" value="LT_VirB1-like"/>
    <property type="match status" value="1"/>
</dbReference>
<feature type="domain" description="Transglycosylase SLT" evidence="3">
    <location>
        <begin position="7"/>
        <end position="109"/>
    </location>
</feature>
<comment type="similarity">
    <text evidence="1">Belongs to the virb1 family.</text>
</comment>
<dbReference type="HOGENOM" id="CLU_076837_0_0_5"/>
<dbReference type="InterPro" id="IPR008258">
    <property type="entry name" value="Transglycosylase_SLT_dom_1"/>
</dbReference>
<dbReference type="EMBL" id="EQ999534">
    <property type="protein sequence ID" value="EEZ29512.1"/>
    <property type="molecule type" value="Genomic_DNA"/>
</dbReference>
<dbReference type="Gene3D" id="1.10.530.10">
    <property type="match status" value="1"/>
</dbReference>
<dbReference type="Pfam" id="PF01464">
    <property type="entry name" value="SLT"/>
    <property type="match status" value="1"/>
</dbReference>
<name>A0A0E1X8J5_9HYPH</name>
<protein>
    <submittedName>
        <fullName evidence="4">Type IV secretion system protein virB1</fullName>
    </submittedName>
</protein>
<dbReference type="AlphaFoldDB" id="A0A0E1X8J5"/>
<evidence type="ECO:0000313" key="4">
    <source>
        <dbReference type="EMBL" id="EEZ29512.1"/>
    </source>
</evidence>
<dbReference type="RefSeq" id="WP_004687568.1">
    <property type="nucleotide sequence ID" value="NZ_EQ999534.1"/>
</dbReference>
<reference evidence="4" key="1">
    <citation type="submission" date="2009-01" db="EMBL/GenBank/DDBJ databases">
        <title>The Genome Sequence of Brucella pinnipedialis M292/94/1.</title>
        <authorList>
            <consortium name="The Broad Institute Genome Sequencing Platform"/>
            <person name="Ward D."/>
            <person name="Young S.K."/>
            <person name="Kodira C.D."/>
            <person name="Zeng Q."/>
            <person name="Koehrsen M."/>
            <person name="Alvarado L."/>
            <person name="Berlin A."/>
            <person name="Borenstein D."/>
            <person name="Chen Z."/>
            <person name="Engels R."/>
            <person name="Freedman E."/>
            <person name="Gellesch M."/>
            <person name="Goldberg J."/>
            <person name="Griggs A."/>
            <person name="Gujja S."/>
            <person name="Heiman D."/>
            <person name="Hepburn T."/>
            <person name="Howarth C."/>
            <person name="Jen D."/>
            <person name="Larson L."/>
            <person name="Lewis B."/>
            <person name="Mehta T."/>
            <person name="Park D."/>
            <person name="Pearson M."/>
            <person name="Roberts A."/>
            <person name="Saif S."/>
            <person name="Shea T."/>
            <person name="Shenoy N."/>
            <person name="Sisk P."/>
            <person name="Stolte C."/>
            <person name="Sykes S."/>
            <person name="Walk T."/>
            <person name="White J."/>
            <person name="Yandava C."/>
            <person name="Whatmore A.M."/>
            <person name="Perrett L.L."/>
            <person name="O'Callaghan D."/>
            <person name="Nusbaum C."/>
            <person name="Galagan J."/>
            <person name="Birren B."/>
        </authorList>
    </citation>
    <scope>NUCLEOTIDE SEQUENCE [LARGE SCALE GENOMIC DNA]</scope>
    <source>
        <strain evidence="4">M292/94/1</strain>
    </source>
</reference>
<dbReference type="InterPro" id="IPR023346">
    <property type="entry name" value="Lysozyme-like_dom_sf"/>
</dbReference>